<gene>
    <name evidence="2" type="ORF">B0J12DRAFT_643766</name>
</gene>
<comment type="caution">
    <text evidence="2">The sequence shown here is derived from an EMBL/GenBank/DDBJ whole genome shotgun (WGS) entry which is preliminary data.</text>
</comment>
<keyword evidence="3" id="KW-1185">Reference proteome</keyword>
<dbReference type="Gene3D" id="3.40.630.30">
    <property type="match status" value="1"/>
</dbReference>
<reference evidence="2 3" key="1">
    <citation type="journal article" date="2021" name="Nat. Commun.">
        <title>Genetic determinants of endophytism in the Arabidopsis root mycobiome.</title>
        <authorList>
            <person name="Mesny F."/>
            <person name="Miyauchi S."/>
            <person name="Thiergart T."/>
            <person name="Pickel B."/>
            <person name="Atanasova L."/>
            <person name="Karlsson M."/>
            <person name="Huettel B."/>
            <person name="Barry K.W."/>
            <person name="Haridas S."/>
            <person name="Chen C."/>
            <person name="Bauer D."/>
            <person name="Andreopoulos W."/>
            <person name="Pangilinan J."/>
            <person name="LaButti K."/>
            <person name="Riley R."/>
            <person name="Lipzen A."/>
            <person name="Clum A."/>
            <person name="Drula E."/>
            <person name="Henrissat B."/>
            <person name="Kohler A."/>
            <person name="Grigoriev I.V."/>
            <person name="Martin F.M."/>
            <person name="Hacquard S."/>
        </authorList>
    </citation>
    <scope>NUCLEOTIDE SEQUENCE [LARGE SCALE GENOMIC DNA]</scope>
    <source>
        <strain evidence="2 3">MPI-SDFR-AT-0080</strain>
    </source>
</reference>
<organism evidence="2 3">
    <name type="scientific">Macrophomina phaseolina</name>
    <dbReference type="NCBI Taxonomy" id="35725"/>
    <lineage>
        <taxon>Eukaryota</taxon>
        <taxon>Fungi</taxon>
        <taxon>Dikarya</taxon>
        <taxon>Ascomycota</taxon>
        <taxon>Pezizomycotina</taxon>
        <taxon>Dothideomycetes</taxon>
        <taxon>Dothideomycetes incertae sedis</taxon>
        <taxon>Botryosphaeriales</taxon>
        <taxon>Botryosphaeriaceae</taxon>
        <taxon>Macrophomina</taxon>
    </lineage>
</organism>
<evidence type="ECO:0000313" key="3">
    <source>
        <dbReference type="Proteomes" id="UP000774617"/>
    </source>
</evidence>
<feature type="domain" description="N-acetyltransferase" evidence="1">
    <location>
        <begin position="16"/>
        <end position="175"/>
    </location>
</feature>
<evidence type="ECO:0000259" key="1">
    <source>
        <dbReference type="PROSITE" id="PS51186"/>
    </source>
</evidence>
<dbReference type="SUPFAM" id="SSF55729">
    <property type="entry name" value="Acyl-CoA N-acyltransferases (Nat)"/>
    <property type="match status" value="1"/>
</dbReference>
<evidence type="ECO:0000313" key="2">
    <source>
        <dbReference type="EMBL" id="KAH7063689.1"/>
    </source>
</evidence>
<dbReference type="InterPro" id="IPR016181">
    <property type="entry name" value="Acyl_CoA_acyltransferase"/>
</dbReference>
<protein>
    <recommendedName>
        <fullName evidence="1">N-acetyltransferase domain-containing protein</fullName>
    </recommendedName>
</protein>
<sequence length="177" mass="19331">MTSMEPCLQLFTPAELQTRPALVKELAFMCNVAWSGREGFHTPRFFHDHELLENLADDSVCAVILSSAGEPVATASIKPWGTDLSGANVELSVVAAAQHVRGKGFADRCVRAVENAAIERAGGREVTLWIKTVEHHNGAYWKRRGFAVVEASKGPAGMWGAEKDFVLLTMARPAQRQ</sequence>
<dbReference type="EMBL" id="JAGTJR010000002">
    <property type="protein sequence ID" value="KAH7063689.1"/>
    <property type="molecule type" value="Genomic_DNA"/>
</dbReference>
<proteinExistence type="predicted"/>
<dbReference type="PROSITE" id="PS51186">
    <property type="entry name" value="GNAT"/>
    <property type="match status" value="1"/>
</dbReference>
<name>A0ABQ8GTZ7_9PEZI</name>
<dbReference type="Pfam" id="PF00583">
    <property type="entry name" value="Acetyltransf_1"/>
    <property type="match status" value="1"/>
</dbReference>
<dbReference type="Proteomes" id="UP000774617">
    <property type="component" value="Unassembled WGS sequence"/>
</dbReference>
<accession>A0ABQ8GTZ7</accession>
<dbReference type="InterPro" id="IPR000182">
    <property type="entry name" value="GNAT_dom"/>
</dbReference>